<dbReference type="PANTHER" id="PTHR48094:SF12">
    <property type="entry name" value="PARKINSON DISEASE PROTEIN 7 HOMOLOG"/>
    <property type="match status" value="1"/>
</dbReference>
<dbReference type="InterPro" id="IPR002818">
    <property type="entry name" value="DJ-1/PfpI"/>
</dbReference>
<keyword evidence="3" id="KW-1185">Reference proteome</keyword>
<dbReference type="SUPFAM" id="SSF52317">
    <property type="entry name" value="Class I glutamine amidotransferase-like"/>
    <property type="match status" value="1"/>
</dbReference>
<sequence>MKRVIIFLADGFEEIEALTVVDVLRRANIQCDMCSLKERYVKGAHNINIECDKIVSDLNTKNYDALVLPGGMPGSVNLKNSSEVINIVKKFNEDSKIVSAICAAPIVLGGAGIIQKKKITSYPGFNEELKEGIYCEDMVVEDNNIITSRGPATAIYFALKLVENLVGKDVSYQLKEDMMLNFVEEEIKKL</sequence>
<dbReference type="RefSeq" id="WP_268059455.1">
    <property type="nucleotide sequence ID" value="NZ_JAPQFJ010000001.1"/>
</dbReference>
<dbReference type="InterPro" id="IPR050325">
    <property type="entry name" value="Prot/Nucl_acid_deglycase"/>
</dbReference>
<dbReference type="InterPro" id="IPR006287">
    <property type="entry name" value="DJ-1"/>
</dbReference>
<gene>
    <name evidence="2" type="ORF">OW729_00605</name>
</gene>
<organism evidence="2 3">
    <name type="scientific">Clostridium brassicae</name>
    <dbReference type="NCBI Taxonomy" id="2999072"/>
    <lineage>
        <taxon>Bacteria</taxon>
        <taxon>Bacillati</taxon>
        <taxon>Bacillota</taxon>
        <taxon>Clostridia</taxon>
        <taxon>Eubacteriales</taxon>
        <taxon>Clostridiaceae</taxon>
        <taxon>Clostridium</taxon>
    </lineage>
</organism>
<reference evidence="2" key="1">
    <citation type="submission" date="2022-12" db="EMBL/GenBank/DDBJ databases">
        <title>Clostridium sp. nov., isolated from industrial wastewater.</title>
        <authorList>
            <person name="Jiayan W."/>
        </authorList>
    </citation>
    <scope>NUCLEOTIDE SEQUENCE</scope>
    <source>
        <strain evidence="2">ZC22-4</strain>
    </source>
</reference>
<name>A0ABT4D772_9CLOT</name>
<dbReference type="Proteomes" id="UP001144612">
    <property type="component" value="Unassembled WGS sequence"/>
</dbReference>
<accession>A0ABT4D772</accession>
<proteinExistence type="predicted"/>
<comment type="caution">
    <text evidence="2">The sequence shown here is derived from an EMBL/GenBank/DDBJ whole genome shotgun (WGS) entry which is preliminary data.</text>
</comment>
<dbReference type="CDD" id="cd03135">
    <property type="entry name" value="GATase1_DJ-1"/>
    <property type="match status" value="1"/>
</dbReference>
<protein>
    <submittedName>
        <fullName evidence="2">DJ-1/PfpI family protein</fullName>
    </submittedName>
</protein>
<evidence type="ECO:0000313" key="2">
    <source>
        <dbReference type="EMBL" id="MCY6957096.1"/>
    </source>
</evidence>
<dbReference type="InterPro" id="IPR029062">
    <property type="entry name" value="Class_I_gatase-like"/>
</dbReference>
<evidence type="ECO:0000313" key="3">
    <source>
        <dbReference type="Proteomes" id="UP001144612"/>
    </source>
</evidence>
<dbReference type="EMBL" id="JAPQFJ010000001">
    <property type="protein sequence ID" value="MCY6957096.1"/>
    <property type="molecule type" value="Genomic_DNA"/>
</dbReference>
<dbReference type="NCBIfam" id="TIGR01383">
    <property type="entry name" value="not_thiJ"/>
    <property type="match status" value="1"/>
</dbReference>
<feature type="domain" description="DJ-1/PfpI" evidence="1">
    <location>
        <begin position="2"/>
        <end position="163"/>
    </location>
</feature>
<evidence type="ECO:0000259" key="1">
    <source>
        <dbReference type="Pfam" id="PF01965"/>
    </source>
</evidence>
<dbReference type="Pfam" id="PF01965">
    <property type="entry name" value="DJ-1_PfpI"/>
    <property type="match status" value="1"/>
</dbReference>
<dbReference type="PANTHER" id="PTHR48094">
    <property type="entry name" value="PROTEIN/NUCLEIC ACID DEGLYCASE DJ-1-RELATED"/>
    <property type="match status" value="1"/>
</dbReference>
<dbReference type="Gene3D" id="3.40.50.880">
    <property type="match status" value="1"/>
</dbReference>